<feature type="region of interest" description="Disordered" evidence="10">
    <location>
        <begin position="34"/>
        <end position="55"/>
    </location>
</feature>
<feature type="domain" description="C2H2-type" evidence="11">
    <location>
        <begin position="97"/>
        <end position="124"/>
    </location>
</feature>
<feature type="domain" description="C2H2-type" evidence="11">
    <location>
        <begin position="314"/>
        <end position="344"/>
    </location>
</feature>
<evidence type="ECO:0000256" key="2">
    <source>
        <dbReference type="ARBA" id="ARBA00022723"/>
    </source>
</evidence>
<dbReference type="GO" id="GO:0000981">
    <property type="term" value="F:DNA-binding transcription factor activity, RNA polymerase II-specific"/>
    <property type="evidence" value="ECO:0007669"/>
    <property type="project" value="UniProtKB-ARBA"/>
</dbReference>
<gene>
    <name evidence="12" type="ORF">PHACADRAFT_133931</name>
</gene>
<dbReference type="AlphaFoldDB" id="K5WAJ5"/>
<keyword evidence="5" id="KW-0862">Zinc</keyword>
<evidence type="ECO:0000256" key="9">
    <source>
        <dbReference type="PROSITE-ProRule" id="PRU00042"/>
    </source>
</evidence>
<keyword evidence="6" id="KW-0805">Transcription regulation</keyword>
<dbReference type="InterPro" id="IPR013087">
    <property type="entry name" value="Znf_C2H2_type"/>
</dbReference>
<evidence type="ECO:0000256" key="10">
    <source>
        <dbReference type="SAM" id="MobiDB-lite"/>
    </source>
</evidence>
<dbReference type="GeneID" id="18908284"/>
<feature type="domain" description="C2H2-type" evidence="11">
    <location>
        <begin position="127"/>
        <end position="156"/>
    </location>
</feature>
<evidence type="ECO:0000256" key="3">
    <source>
        <dbReference type="ARBA" id="ARBA00022737"/>
    </source>
</evidence>
<sequence>MASTTTPPVATTSVVLRKRKARKTENELSLRLETASLSGVEPHTESEYEAGAPNGGPSSFCGRERRYKCSHEGCTKAYAKPCRLAEHERSHTGVRPFTCINCNKSYLREAHLQAHARSHLPNSSRPLVCEEPGCEKRFWTAQHLRVHSELHRGNKPFKCIESSCEAAFLKHHQLREHICSAHAPPGAKPYRCSHPGCDKSFLTNQKLRGHMRTHDEKRYTCVHADCLASQNNSPAYYPTWTALQHHMRTDHPPKCPRSSCNGKTFKSQRGLRAHMKLHEQIEVEEAIAADSDADSIFSEPPRKKRRGGEIGRDWKCDAEGCVKDFKSKKALTNHRNVNHLGHRNFICPHESCGRAFGYKHLLQRHLGKIHKADQVEDGSADDSEASGTESDPQQLWGVRVDDITGMSYVKRAQEKMTSPRSLCCPFPDLHGLIPDVYQVKGGDKRCEYVFTRAYDFRRHLRSEHGLEVEKENVYTWAKSVKEARQLS</sequence>
<dbReference type="Proteomes" id="UP000008370">
    <property type="component" value="Unassembled WGS sequence"/>
</dbReference>
<dbReference type="OrthoDB" id="427030at2759"/>
<dbReference type="GO" id="GO:0008270">
    <property type="term" value="F:zinc ion binding"/>
    <property type="evidence" value="ECO:0007669"/>
    <property type="project" value="UniProtKB-KW"/>
</dbReference>
<protein>
    <recommendedName>
        <fullName evidence="11">C2H2-type domain-containing protein</fullName>
    </recommendedName>
</protein>
<dbReference type="SUPFAM" id="SSF57667">
    <property type="entry name" value="beta-beta-alpha zinc fingers"/>
    <property type="match status" value="4"/>
</dbReference>
<feature type="domain" description="C2H2-type" evidence="11">
    <location>
        <begin position="190"/>
        <end position="219"/>
    </location>
</feature>
<dbReference type="Pfam" id="PF00096">
    <property type="entry name" value="zf-C2H2"/>
    <property type="match status" value="1"/>
</dbReference>
<evidence type="ECO:0000256" key="8">
    <source>
        <dbReference type="ARBA" id="ARBA00023242"/>
    </source>
</evidence>
<dbReference type="GO" id="GO:0005634">
    <property type="term" value="C:nucleus"/>
    <property type="evidence" value="ECO:0007669"/>
    <property type="project" value="UniProtKB-SubCell"/>
</dbReference>
<feature type="region of interest" description="Disordered" evidence="10">
    <location>
        <begin position="373"/>
        <end position="394"/>
    </location>
</feature>
<name>K5WAJ5_PHACS</name>
<dbReference type="PANTHER" id="PTHR46179:SF13">
    <property type="entry name" value="C2H2-TYPE DOMAIN-CONTAINING PROTEIN"/>
    <property type="match status" value="1"/>
</dbReference>
<dbReference type="FunFam" id="3.30.160.60:FF:000125">
    <property type="entry name" value="Putative zinc finger protein 143"/>
    <property type="match status" value="1"/>
</dbReference>
<dbReference type="FunFam" id="3.30.160.60:FF:002343">
    <property type="entry name" value="Zinc finger protein 33A"/>
    <property type="match status" value="1"/>
</dbReference>
<dbReference type="HOGENOM" id="CLU_002678_91_2_1"/>
<dbReference type="EMBL" id="JH930468">
    <property type="protein sequence ID" value="EKM60953.1"/>
    <property type="molecule type" value="Genomic_DNA"/>
</dbReference>
<evidence type="ECO:0000256" key="4">
    <source>
        <dbReference type="ARBA" id="ARBA00022771"/>
    </source>
</evidence>
<keyword evidence="8" id="KW-0539">Nucleus</keyword>
<keyword evidence="2" id="KW-0479">Metal-binding</keyword>
<evidence type="ECO:0000313" key="12">
    <source>
        <dbReference type="EMBL" id="EKM60953.1"/>
    </source>
</evidence>
<keyword evidence="4 9" id="KW-0863">Zinc-finger</keyword>
<dbReference type="PROSITE" id="PS00028">
    <property type="entry name" value="ZINC_FINGER_C2H2_1"/>
    <property type="match status" value="7"/>
</dbReference>
<dbReference type="SMART" id="SM00355">
    <property type="entry name" value="ZnF_C2H2"/>
    <property type="match status" value="10"/>
</dbReference>
<feature type="compositionally biased region" description="Acidic residues" evidence="10">
    <location>
        <begin position="375"/>
        <end position="384"/>
    </location>
</feature>
<dbReference type="PANTHER" id="PTHR46179">
    <property type="entry name" value="ZINC FINGER PROTEIN"/>
    <property type="match status" value="1"/>
</dbReference>
<organism evidence="12 13">
    <name type="scientific">Phanerochaete carnosa (strain HHB-10118-sp)</name>
    <name type="common">White-rot fungus</name>
    <name type="synonym">Peniophora carnosa</name>
    <dbReference type="NCBI Taxonomy" id="650164"/>
    <lineage>
        <taxon>Eukaryota</taxon>
        <taxon>Fungi</taxon>
        <taxon>Dikarya</taxon>
        <taxon>Basidiomycota</taxon>
        <taxon>Agaricomycotina</taxon>
        <taxon>Agaricomycetes</taxon>
        <taxon>Polyporales</taxon>
        <taxon>Phanerochaetaceae</taxon>
        <taxon>Phanerochaete</taxon>
    </lineage>
</organism>
<evidence type="ECO:0000313" key="13">
    <source>
        <dbReference type="Proteomes" id="UP000008370"/>
    </source>
</evidence>
<dbReference type="PROSITE" id="PS50157">
    <property type="entry name" value="ZINC_FINGER_C2H2_2"/>
    <property type="match status" value="6"/>
</dbReference>
<accession>K5WAJ5</accession>
<evidence type="ECO:0000256" key="5">
    <source>
        <dbReference type="ARBA" id="ARBA00022833"/>
    </source>
</evidence>
<keyword evidence="7" id="KW-0804">Transcription</keyword>
<evidence type="ECO:0000256" key="6">
    <source>
        <dbReference type="ARBA" id="ARBA00023015"/>
    </source>
</evidence>
<evidence type="ECO:0000256" key="7">
    <source>
        <dbReference type="ARBA" id="ARBA00023163"/>
    </source>
</evidence>
<reference evidence="12 13" key="1">
    <citation type="journal article" date="2012" name="BMC Genomics">
        <title>Comparative genomics of the white-rot fungi, Phanerochaete carnosa and P. chrysosporium, to elucidate the genetic basis of the distinct wood types they colonize.</title>
        <authorList>
            <person name="Suzuki H."/>
            <person name="MacDonald J."/>
            <person name="Syed K."/>
            <person name="Salamov A."/>
            <person name="Hori C."/>
            <person name="Aerts A."/>
            <person name="Henrissat B."/>
            <person name="Wiebenga A."/>
            <person name="vanKuyk P.A."/>
            <person name="Barry K."/>
            <person name="Lindquist E."/>
            <person name="LaButti K."/>
            <person name="Lapidus A."/>
            <person name="Lucas S."/>
            <person name="Coutinho P."/>
            <person name="Gong Y."/>
            <person name="Samejima M."/>
            <person name="Mahadevan R."/>
            <person name="Abou-Zaid M."/>
            <person name="de Vries R.P."/>
            <person name="Igarashi K."/>
            <person name="Yadav J.S."/>
            <person name="Grigoriev I.V."/>
            <person name="Master E.R."/>
        </authorList>
    </citation>
    <scope>NUCLEOTIDE SEQUENCE [LARGE SCALE GENOMIC DNA]</scope>
    <source>
        <strain evidence="12 13">HHB-10118-sp</strain>
    </source>
</reference>
<dbReference type="Gene3D" id="3.30.160.60">
    <property type="entry name" value="Classic Zinc Finger"/>
    <property type="match status" value="6"/>
</dbReference>
<dbReference type="GO" id="GO:0000978">
    <property type="term" value="F:RNA polymerase II cis-regulatory region sequence-specific DNA binding"/>
    <property type="evidence" value="ECO:0007669"/>
    <property type="project" value="UniProtKB-ARBA"/>
</dbReference>
<keyword evidence="3" id="KW-0677">Repeat</keyword>
<dbReference type="RefSeq" id="XP_007390392.1">
    <property type="nucleotide sequence ID" value="XM_007390330.1"/>
</dbReference>
<keyword evidence="13" id="KW-1185">Reference proteome</keyword>
<dbReference type="InParanoid" id="K5WAJ5"/>
<dbReference type="InterPro" id="IPR036236">
    <property type="entry name" value="Znf_C2H2_sf"/>
</dbReference>
<dbReference type="KEGG" id="pco:PHACADRAFT_133931"/>
<evidence type="ECO:0000256" key="1">
    <source>
        <dbReference type="ARBA" id="ARBA00004123"/>
    </source>
</evidence>
<evidence type="ECO:0000259" key="11">
    <source>
        <dbReference type="PROSITE" id="PS50157"/>
    </source>
</evidence>
<feature type="domain" description="C2H2-type" evidence="11">
    <location>
        <begin position="67"/>
        <end position="96"/>
    </location>
</feature>
<dbReference type="InterPro" id="IPR051061">
    <property type="entry name" value="Zinc_finger_trans_reg"/>
</dbReference>
<feature type="domain" description="C2H2-type" evidence="11">
    <location>
        <begin position="345"/>
        <end position="375"/>
    </location>
</feature>
<proteinExistence type="predicted"/>
<comment type="subcellular location">
    <subcellularLocation>
        <location evidence="1">Nucleus</location>
    </subcellularLocation>
</comment>